<keyword evidence="2" id="KW-1185">Reference proteome</keyword>
<proteinExistence type="predicted"/>
<gene>
    <name evidence="1" type="primary">STE7_1</name>
    <name evidence="1" type="ORF">LTR37_018342</name>
</gene>
<protein>
    <submittedName>
        <fullName evidence="1">MAP kinase kinase (MEK)</fullName>
        <ecNumber evidence="1">2.7.12.2</ecNumber>
    </submittedName>
</protein>
<keyword evidence="1" id="KW-0418">Kinase</keyword>
<name>A0ACC3MHI4_9PEZI</name>
<comment type="caution">
    <text evidence="1">The sequence shown here is derived from an EMBL/GenBank/DDBJ whole genome shotgun (WGS) entry which is preliminary data.</text>
</comment>
<dbReference type="Proteomes" id="UP001281147">
    <property type="component" value="Unassembled WGS sequence"/>
</dbReference>
<accession>A0ACC3MHI4</accession>
<keyword evidence="1" id="KW-0808">Transferase</keyword>
<evidence type="ECO:0000313" key="1">
    <source>
        <dbReference type="EMBL" id="KAK3691911.1"/>
    </source>
</evidence>
<reference evidence="1" key="1">
    <citation type="submission" date="2023-07" db="EMBL/GenBank/DDBJ databases">
        <title>Black Yeasts Isolated from many extreme environments.</title>
        <authorList>
            <person name="Coleine C."/>
            <person name="Stajich J.E."/>
            <person name="Selbmann L."/>
        </authorList>
    </citation>
    <scope>NUCLEOTIDE SEQUENCE</scope>
    <source>
        <strain evidence="1">CCFEE 5714</strain>
    </source>
</reference>
<dbReference type="EMBL" id="JAUTXU010000254">
    <property type="protein sequence ID" value="KAK3691911.1"/>
    <property type="molecule type" value="Genomic_DNA"/>
</dbReference>
<sequence>MSSNVVEHRCRIPMSNLPATFKDAIVMSRRLGFRYLWIDALCIIQDDLEDWRREAARMCSIYEGATLSLSAIDSHSSSTGFLHPRDHMSHPKHAIPSRAVETRAWTLQERVLAPAVIHFASQQLFWEYCAGFASESSPRVERVPIGENNSYYGVSVHDMKVSVRNQAIAADYDRANLWYQLVEEYTKRDLTRPSDRLPAIDGLSESFARYLAEDTHLSGLWLSSPHVGIWSSISGGQDKNCLVPNDGVVPSWSWASVQLPVRFECKHPRPGSHMLTPKAQFSVSLGGRKEAGSQSGHDQTTLEIQAEMKQGVCYQASSVPGDCRFVTSSSRWILDDIKCTLDRVEGHVREGHMVSKKYYCILVSEKHFTEQIGSQQGPLTGAGTKYYLVLEDLDAASTDECDMYTRVGIGWQDFWPGDQNVVFADAEERTVLLV</sequence>
<organism evidence="1 2">
    <name type="scientific">Vermiconidia calcicola</name>
    <dbReference type="NCBI Taxonomy" id="1690605"/>
    <lineage>
        <taxon>Eukaryota</taxon>
        <taxon>Fungi</taxon>
        <taxon>Dikarya</taxon>
        <taxon>Ascomycota</taxon>
        <taxon>Pezizomycotina</taxon>
        <taxon>Dothideomycetes</taxon>
        <taxon>Dothideomycetidae</taxon>
        <taxon>Mycosphaerellales</taxon>
        <taxon>Extremaceae</taxon>
        <taxon>Vermiconidia</taxon>
    </lineage>
</organism>
<evidence type="ECO:0000313" key="2">
    <source>
        <dbReference type="Proteomes" id="UP001281147"/>
    </source>
</evidence>
<dbReference type="EC" id="2.7.12.2" evidence="1"/>